<gene>
    <name evidence="1" type="ORF">ACFY3B_04835</name>
</gene>
<accession>A0ABW6VMR3</accession>
<evidence type="ECO:0000313" key="1">
    <source>
        <dbReference type="EMBL" id="MFF5198917.1"/>
    </source>
</evidence>
<protein>
    <submittedName>
        <fullName evidence="1">Uncharacterized protein</fullName>
    </submittedName>
</protein>
<reference evidence="1 2" key="1">
    <citation type="submission" date="2024-10" db="EMBL/GenBank/DDBJ databases">
        <title>The Natural Products Discovery Center: Release of the First 8490 Sequenced Strains for Exploring Actinobacteria Biosynthetic Diversity.</title>
        <authorList>
            <person name="Kalkreuter E."/>
            <person name="Kautsar S.A."/>
            <person name="Yang D."/>
            <person name="Bader C.D."/>
            <person name="Teijaro C.N."/>
            <person name="Fluegel L."/>
            <person name="Davis C.M."/>
            <person name="Simpson J.R."/>
            <person name="Lauterbach L."/>
            <person name="Steele A.D."/>
            <person name="Gui C."/>
            <person name="Meng S."/>
            <person name="Li G."/>
            <person name="Viehrig K."/>
            <person name="Ye F."/>
            <person name="Su P."/>
            <person name="Kiefer A.F."/>
            <person name="Nichols A."/>
            <person name="Cepeda A.J."/>
            <person name="Yan W."/>
            <person name="Fan B."/>
            <person name="Jiang Y."/>
            <person name="Adhikari A."/>
            <person name="Zheng C.-J."/>
            <person name="Schuster L."/>
            <person name="Cowan T.M."/>
            <person name="Smanski M.J."/>
            <person name="Chevrette M.G."/>
            <person name="De Carvalho L.P.S."/>
            <person name="Shen B."/>
        </authorList>
    </citation>
    <scope>NUCLEOTIDE SEQUENCE [LARGE SCALE GENOMIC DNA]</scope>
    <source>
        <strain evidence="1 2">NPDC000140</strain>
    </source>
</reference>
<evidence type="ECO:0000313" key="2">
    <source>
        <dbReference type="Proteomes" id="UP001602287"/>
    </source>
</evidence>
<comment type="caution">
    <text evidence="1">The sequence shown here is derived from an EMBL/GenBank/DDBJ whole genome shotgun (WGS) entry which is preliminary data.</text>
</comment>
<sequence length="164" mass="18108">MRRGFSLLWEPRVLTDVIAPTAVVTIRDFFSLRRAWPDDLPGSDGDALVVAGLDGCLDSLSEQDAVAWLESDLKSAVLSFQEHYEGQAALILWLPSGRTRIGMDLADEEYFWRLGARRDGARLPLGRCLWGGAEADVARILASEEKDPDFDGDACVGLHHPRIS</sequence>
<dbReference type="Proteomes" id="UP001602287">
    <property type="component" value="Unassembled WGS sequence"/>
</dbReference>
<keyword evidence="2" id="KW-1185">Reference proteome</keyword>
<proteinExistence type="predicted"/>
<name>A0ABW6VMR3_9ACTN</name>
<dbReference type="EMBL" id="JBIAZM010000002">
    <property type="protein sequence ID" value="MFF5198917.1"/>
    <property type="molecule type" value="Genomic_DNA"/>
</dbReference>
<dbReference type="RefSeq" id="WP_387218189.1">
    <property type="nucleotide sequence ID" value="NZ_JBIAZM010000002.1"/>
</dbReference>
<organism evidence="1 2">
    <name type="scientific">Micromonospora parva</name>
    <dbReference type="NCBI Taxonomy" id="1464048"/>
    <lineage>
        <taxon>Bacteria</taxon>
        <taxon>Bacillati</taxon>
        <taxon>Actinomycetota</taxon>
        <taxon>Actinomycetes</taxon>
        <taxon>Micromonosporales</taxon>
        <taxon>Micromonosporaceae</taxon>
        <taxon>Micromonospora</taxon>
    </lineage>
</organism>